<accession>W6ZTK8</accession>
<organism evidence="2 3">
    <name type="scientific">Plasmodium inui San Antonio 1</name>
    <dbReference type="NCBI Taxonomy" id="1237626"/>
    <lineage>
        <taxon>Eukaryota</taxon>
        <taxon>Sar</taxon>
        <taxon>Alveolata</taxon>
        <taxon>Apicomplexa</taxon>
        <taxon>Aconoidasida</taxon>
        <taxon>Haemosporida</taxon>
        <taxon>Plasmodiidae</taxon>
        <taxon>Plasmodium</taxon>
        <taxon>Plasmodium (Plasmodium)</taxon>
    </lineage>
</organism>
<proteinExistence type="predicted"/>
<feature type="region of interest" description="Disordered" evidence="1">
    <location>
        <begin position="1"/>
        <end position="24"/>
    </location>
</feature>
<sequence length="66" mass="7706">MKQKKETSNKNYPDTSGKDSPVKVTNCTKSGLYSNIRCDHRETSTNGNDPYHEYEQESYFNYIILH</sequence>
<dbReference type="VEuPathDB" id="PlasmoDB:C922_05373"/>
<name>W6ZTK8_9APIC</name>
<dbReference type="GeneID" id="20040647"/>
<dbReference type="AlphaFoldDB" id="W6ZTK8"/>
<dbReference type="EMBL" id="KI965521">
    <property type="protein sequence ID" value="EUD64242.1"/>
    <property type="molecule type" value="Genomic_DNA"/>
</dbReference>
<keyword evidence="3" id="KW-1185">Reference proteome</keyword>
<protein>
    <submittedName>
        <fullName evidence="2">Uncharacterized protein</fullName>
    </submittedName>
</protein>
<evidence type="ECO:0000313" key="3">
    <source>
        <dbReference type="Proteomes" id="UP000030640"/>
    </source>
</evidence>
<dbReference type="Proteomes" id="UP000030640">
    <property type="component" value="Unassembled WGS sequence"/>
</dbReference>
<dbReference type="RefSeq" id="XP_008819166.1">
    <property type="nucleotide sequence ID" value="XM_008820944.1"/>
</dbReference>
<evidence type="ECO:0000313" key="2">
    <source>
        <dbReference type="EMBL" id="EUD64242.1"/>
    </source>
</evidence>
<reference evidence="2 3" key="1">
    <citation type="submission" date="2013-02" db="EMBL/GenBank/DDBJ databases">
        <title>The Genome Sequence of Plasmodium inui San Antonio 1.</title>
        <authorList>
            <consortium name="The Broad Institute Genome Sequencing Platform"/>
            <consortium name="The Broad Institute Genome Sequencing Center for Infectious Disease"/>
            <person name="Neafsey D."/>
            <person name="Cheeseman I."/>
            <person name="Volkman S."/>
            <person name="Adams J."/>
            <person name="Walker B."/>
            <person name="Young S.K."/>
            <person name="Zeng Q."/>
            <person name="Gargeya S."/>
            <person name="Fitzgerald M."/>
            <person name="Haas B."/>
            <person name="Abouelleil A."/>
            <person name="Alvarado L."/>
            <person name="Arachchi H.M."/>
            <person name="Berlin A.M."/>
            <person name="Chapman S.B."/>
            <person name="Dewar J."/>
            <person name="Goldberg J."/>
            <person name="Griggs A."/>
            <person name="Gujja S."/>
            <person name="Hansen M."/>
            <person name="Howarth C."/>
            <person name="Imamovic A."/>
            <person name="Larimer J."/>
            <person name="McCowan C."/>
            <person name="Murphy C."/>
            <person name="Neiman D."/>
            <person name="Pearson M."/>
            <person name="Priest M."/>
            <person name="Roberts A."/>
            <person name="Saif S."/>
            <person name="Shea T."/>
            <person name="Sisk P."/>
            <person name="Sykes S."/>
            <person name="Wortman J."/>
            <person name="Nusbaum C."/>
            <person name="Birren B."/>
        </authorList>
    </citation>
    <scope>NUCLEOTIDE SEQUENCE [LARGE SCALE GENOMIC DNA]</scope>
    <source>
        <strain evidence="2 3">San Antonio 1</strain>
    </source>
</reference>
<gene>
    <name evidence="2" type="ORF">C922_05373</name>
</gene>
<evidence type="ECO:0000256" key="1">
    <source>
        <dbReference type="SAM" id="MobiDB-lite"/>
    </source>
</evidence>